<proteinExistence type="predicted"/>
<sequence>MSRKLFGDWYYSMENSYATKAQAQKDAKECRRGGRYHVRVAKSGFTGEPWAVFVRRK</sequence>
<comment type="caution">
    <text evidence="1">The sequence shown here is derived from an EMBL/GenBank/DDBJ whole genome shotgun (WGS) entry which is preliminary data.</text>
</comment>
<evidence type="ECO:0000313" key="1">
    <source>
        <dbReference type="EMBL" id="GAG35151.1"/>
    </source>
</evidence>
<organism evidence="1">
    <name type="scientific">marine sediment metagenome</name>
    <dbReference type="NCBI Taxonomy" id="412755"/>
    <lineage>
        <taxon>unclassified sequences</taxon>
        <taxon>metagenomes</taxon>
        <taxon>ecological metagenomes</taxon>
    </lineage>
</organism>
<name>X0YEA4_9ZZZZ</name>
<reference evidence="1" key="1">
    <citation type="journal article" date="2014" name="Front. Microbiol.">
        <title>High frequency of phylogenetically diverse reductive dehalogenase-homologous genes in deep subseafloor sedimentary metagenomes.</title>
        <authorList>
            <person name="Kawai M."/>
            <person name="Futagami T."/>
            <person name="Toyoda A."/>
            <person name="Takaki Y."/>
            <person name="Nishi S."/>
            <person name="Hori S."/>
            <person name="Arai W."/>
            <person name="Tsubouchi T."/>
            <person name="Morono Y."/>
            <person name="Uchiyama I."/>
            <person name="Ito T."/>
            <person name="Fujiyama A."/>
            <person name="Inagaki F."/>
            <person name="Takami H."/>
        </authorList>
    </citation>
    <scope>NUCLEOTIDE SEQUENCE</scope>
    <source>
        <strain evidence="1">Expedition CK06-06</strain>
    </source>
</reference>
<dbReference type="AlphaFoldDB" id="X0YEA4"/>
<protein>
    <submittedName>
        <fullName evidence="1">Uncharacterized protein</fullName>
    </submittedName>
</protein>
<dbReference type="EMBL" id="BARS01046988">
    <property type="protein sequence ID" value="GAG35151.1"/>
    <property type="molecule type" value="Genomic_DNA"/>
</dbReference>
<gene>
    <name evidence="1" type="ORF">S01H1_70644</name>
</gene>
<accession>X0YEA4</accession>